<gene>
    <name evidence="3" type="ORF">FAZ95_30975</name>
</gene>
<feature type="transmembrane region" description="Helical" evidence="2">
    <location>
        <begin position="46"/>
        <end position="64"/>
    </location>
</feature>
<feature type="transmembrane region" description="Helical" evidence="2">
    <location>
        <begin position="98"/>
        <end position="116"/>
    </location>
</feature>
<sequence length="156" mass="16775">MNGREFGDHAAGHAERQHLPAQDASPLDAPGHPAGARRRARRLGPMTRALVIGVCVWSFVVIPWEVHGSFGVAQTLALLFSKALLVVLVVCTLRGVRGARVLFTFVCAVSVIAIGLDLPLEYNVLRTGFYLSLVDCVLKFAAALALVAHYTNRDGS</sequence>
<dbReference type="AlphaFoldDB" id="A0A4P8IVX0"/>
<dbReference type="Proteomes" id="UP000298656">
    <property type="component" value="Chromosome 2"/>
</dbReference>
<name>A0A4P8IVX0_9BURK</name>
<accession>A0A4P8IVX0</accession>
<keyword evidence="2" id="KW-1133">Transmembrane helix</keyword>
<evidence type="ECO:0000313" key="3">
    <source>
        <dbReference type="EMBL" id="QCP53468.1"/>
    </source>
</evidence>
<dbReference type="RefSeq" id="WP_137336238.1">
    <property type="nucleotide sequence ID" value="NZ_CP040078.1"/>
</dbReference>
<proteinExistence type="predicted"/>
<feature type="region of interest" description="Disordered" evidence="1">
    <location>
        <begin position="17"/>
        <end position="38"/>
    </location>
</feature>
<dbReference type="KEGG" id="tvl:FAZ95_30975"/>
<reference evidence="3 4" key="1">
    <citation type="submission" date="2019-05" db="EMBL/GenBank/DDBJ databases">
        <title>Burkholderia sp. DHOD12, isolated from subtropical forest soil.</title>
        <authorList>
            <person name="Gao Z.-H."/>
            <person name="Qiu L.-H."/>
        </authorList>
    </citation>
    <scope>NUCLEOTIDE SEQUENCE [LARGE SCALE GENOMIC DNA]</scope>
    <source>
        <strain evidence="3 4">DHOD12</strain>
    </source>
</reference>
<evidence type="ECO:0000313" key="4">
    <source>
        <dbReference type="Proteomes" id="UP000298656"/>
    </source>
</evidence>
<dbReference type="EMBL" id="CP040078">
    <property type="protein sequence ID" value="QCP53468.1"/>
    <property type="molecule type" value="Genomic_DNA"/>
</dbReference>
<dbReference type="OrthoDB" id="9135217at2"/>
<protein>
    <submittedName>
        <fullName evidence="3">Uncharacterized protein</fullName>
    </submittedName>
</protein>
<keyword evidence="2" id="KW-0472">Membrane</keyword>
<keyword evidence="4" id="KW-1185">Reference proteome</keyword>
<feature type="transmembrane region" description="Helical" evidence="2">
    <location>
        <begin position="128"/>
        <end position="150"/>
    </location>
</feature>
<evidence type="ECO:0000256" key="2">
    <source>
        <dbReference type="SAM" id="Phobius"/>
    </source>
</evidence>
<evidence type="ECO:0000256" key="1">
    <source>
        <dbReference type="SAM" id="MobiDB-lite"/>
    </source>
</evidence>
<organism evidence="3 4">
    <name type="scientific">Trinickia violacea</name>
    <dbReference type="NCBI Taxonomy" id="2571746"/>
    <lineage>
        <taxon>Bacteria</taxon>
        <taxon>Pseudomonadati</taxon>
        <taxon>Pseudomonadota</taxon>
        <taxon>Betaproteobacteria</taxon>
        <taxon>Burkholderiales</taxon>
        <taxon>Burkholderiaceae</taxon>
        <taxon>Trinickia</taxon>
    </lineage>
</organism>
<keyword evidence="2" id="KW-0812">Transmembrane</keyword>
<feature type="transmembrane region" description="Helical" evidence="2">
    <location>
        <begin position="70"/>
        <end position="91"/>
    </location>
</feature>